<dbReference type="NCBIfam" id="TIGR02191">
    <property type="entry name" value="RNaseIII"/>
    <property type="match status" value="1"/>
</dbReference>
<evidence type="ECO:0000256" key="7">
    <source>
        <dbReference type="ARBA" id="ARBA00022884"/>
    </source>
</evidence>
<evidence type="ECO:0000259" key="9">
    <source>
        <dbReference type="PROSITE" id="PS50137"/>
    </source>
</evidence>
<keyword evidence="8" id="KW-0699">rRNA-binding</keyword>
<protein>
    <recommendedName>
        <fullName evidence="8">Ribonuclease 3</fullName>
        <ecNumber evidence="8">3.1.26.3</ecNumber>
    </recommendedName>
    <alternativeName>
        <fullName evidence="8">Ribonuclease III</fullName>
        <shortName evidence="8">RNase III</shortName>
    </alternativeName>
</protein>
<evidence type="ECO:0000256" key="3">
    <source>
        <dbReference type="ARBA" id="ARBA00022664"/>
    </source>
</evidence>
<dbReference type="SMART" id="SM00535">
    <property type="entry name" value="RIBOc"/>
    <property type="match status" value="1"/>
</dbReference>
<comment type="catalytic activity">
    <reaction evidence="1 8">
        <text>Endonucleolytic cleavage to 5'-phosphomonoester.</text>
        <dbReference type="EC" id="3.1.26.3"/>
    </reaction>
</comment>
<evidence type="ECO:0000256" key="5">
    <source>
        <dbReference type="ARBA" id="ARBA00022759"/>
    </source>
</evidence>
<gene>
    <name evidence="8" type="primary">rnc</name>
    <name evidence="11" type="ORF">GCM10023093_22940</name>
</gene>
<dbReference type="Gene3D" id="3.30.160.20">
    <property type="match status" value="1"/>
</dbReference>
<dbReference type="CDD" id="cd00593">
    <property type="entry name" value="RIBOc"/>
    <property type="match status" value="1"/>
</dbReference>
<evidence type="ECO:0000256" key="1">
    <source>
        <dbReference type="ARBA" id="ARBA00000109"/>
    </source>
</evidence>
<dbReference type="EC" id="3.1.26.3" evidence="8"/>
<keyword evidence="12" id="KW-1185">Reference proteome</keyword>
<dbReference type="PANTHER" id="PTHR11207">
    <property type="entry name" value="RIBONUCLEASE III"/>
    <property type="match status" value="1"/>
</dbReference>
<evidence type="ECO:0000256" key="2">
    <source>
        <dbReference type="ARBA" id="ARBA00010183"/>
    </source>
</evidence>
<keyword evidence="4 8" id="KW-0540">Nuclease</keyword>
<dbReference type="SUPFAM" id="SSF69065">
    <property type="entry name" value="RNase III domain-like"/>
    <property type="match status" value="1"/>
</dbReference>
<dbReference type="RefSeq" id="WP_345083308.1">
    <property type="nucleotide sequence ID" value="NZ_BAABFA010000015.1"/>
</dbReference>
<dbReference type="Gene3D" id="1.10.1520.10">
    <property type="entry name" value="Ribonuclease III domain"/>
    <property type="match status" value="1"/>
</dbReference>
<dbReference type="PROSITE" id="PS50137">
    <property type="entry name" value="DS_RBD"/>
    <property type="match status" value="1"/>
</dbReference>
<keyword evidence="7 8" id="KW-0694">RNA-binding</keyword>
<proteinExistence type="inferred from homology"/>
<evidence type="ECO:0000256" key="6">
    <source>
        <dbReference type="ARBA" id="ARBA00022801"/>
    </source>
</evidence>
<keyword evidence="3 8" id="KW-0507">mRNA processing</keyword>
<evidence type="ECO:0000259" key="10">
    <source>
        <dbReference type="PROSITE" id="PS50142"/>
    </source>
</evidence>
<feature type="binding site" evidence="8">
    <location>
        <position position="58"/>
    </location>
    <ligand>
        <name>Mg(2+)</name>
        <dbReference type="ChEBI" id="CHEBI:18420"/>
    </ligand>
</feature>
<keyword evidence="8" id="KW-0698">rRNA processing</keyword>
<dbReference type="PANTHER" id="PTHR11207:SF0">
    <property type="entry name" value="RIBONUCLEASE 3"/>
    <property type="match status" value="1"/>
</dbReference>
<keyword evidence="6 8" id="KW-0378">Hydrolase</keyword>
<feature type="active site" evidence="8">
    <location>
        <position position="62"/>
    </location>
</feature>
<dbReference type="SMART" id="SM00358">
    <property type="entry name" value="DSRM"/>
    <property type="match status" value="1"/>
</dbReference>
<evidence type="ECO:0000256" key="4">
    <source>
        <dbReference type="ARBA" id="ARBA00022722"/>
    </source>
</evidence>
<dbReference type="Pfam" id="PF14622">
    <property type="entry name" value="Ribonucleas_3_3"/>
    <property type="match status" value="1"/>
</dbReference>
<dbReference type="PROSITE" id="PS50142">
    <property type="entry name" value="RNASE_3_2"/>
    <property type="match status" value="1"/>
</dbReference>
<comment type="similarity">
    <text evidence="2">Belongs to the ribonuclease III family.</text>
</comment>
<keyword evidence="8" id="KW-0963">Cytoplasm</keyword>
<feature type="active site" evidence="8">
    <location>
        <position position="131"/>
    </location>
</feature>
<organism evidence="11 12">
    <name type="scientific">Nemorincola caseinilytica</name>
    <dbReference type="NCBI Taxonomy" id="2054315"/>
    <lineage>
        <taxon>Bacteria</taxon>
        <taxon>Pseudomonadati</taxon>
        <taxon>Bacteroidota</taxon>
        <taxon>Chitinophagia</taxon>
        <taxon>Chitinophagales</taxon>
        <taxon>Chitinophagaceae</taxon>
        <taxon>Nemorincola</taxon>
    </lineage>
</organism>
<feature type="domain" description="DRBM" evidence="9">
    <location>
        <begin position="170"/>
        <end position="238"/>
    </location>
</feature>
<comment type="subunit">
    <text evidence="8">Homodimer.</text>
</comment>
<comment type="caution">
    <text evidence="11">The sequence shown here is derived from an EMBL/GenBank/DDBJ whole genome shotgun (WGS) entry which is preliminary data.</text>
</comment>
<dbReference type="Proteomes" id="UP001500067">
    <property type="component" value="Unassembled WGS sequence"/>
</dbReference>
<keyword evidence="8" id="KW-0460">Magnesium</keyword>
<comment type="subcellular location">
    <subcellularLocation>
        <location evidence="8">Cytoplasm</location>
    </subcellularLocation>
</comment>
<evidence type="ECO:0000313" key="12">
    <source>
        <dbReference type="Proteomes" id="UP001500067"/>
    </source>
</evidence>
<keyword evidence="5 8" id="KW-0255">Endonuclease</keyword>
<dbReference type="HAMAP" id="MF_00104">
    <property type="entry name" value="RNase_III"/>
    <property type="match status" value="1"/>
</dbReference>
<feature type="domain" description="RNase III" evidence="10">
    <location>
        <begin position="20"/>
        <end position="142"/>
    </location>
</feature>
<dbReference type="InterPro" id="IPR000999">
    <property type="entry name" value="RNase_III_dom"/>
</dbReference>
<feature type="binding site" evidence="8">
    <location>
        <position position="128"/>
    </location>
    <ligand>
        <name>Mg(2+)</name>
        <dbReference type="ChEBI" id="CHEBI:18420"/>
    </ligand>
</feature>
<sequence length="238" mass="27197">MRRFIDRILKNSSSSDKQLLLQLEHLVGFTPKHIEYYRLALMHRSRPDDVTDSNERLEFLGDAILGAIIAEYLFKKYPYQPEGYLTELRSRIVRRETMNNVALRMGLNKLVQYNQNDRGLSRSHIFGNALEALIGAVYLDQGFAKTRTFILKQIIRAYIDLDTMESTDTNYKNQLLSWAQRSNKQLVFETVDERNEGTRKLFTVAVVIDGAQVATGTGFNKKEAGQVAARNAMEALGV</sequence>
<reference evidence="12" key="1">
    <citation type="journal article" date="2019" name="Int. J. Syst. Evol. Microbiol.">
        <title>The Global Catalogue of Microorganisms (GCM) 10K type strain sequencing project: providing services to taxonomists for standard genome sequencing and annotation.</title>
        <authorList>
            <consortium name="The Broad Institute Genomics Platform"/>
            <consortium name="The Broad Institute Genome Sequencing Center for Infectious Disease"/>
            <person name="Wu L."/>
            <person name="Ma J."/>
        </authorList>
    </citation>
    <scope>NUCLEOTIDE SEQUENCE [LARGE SCALE GENOMIC DNA]</scope>
    <source>
        <strain evidence="12">JCM 32105</strain>
    </source>
</reference>
<dbReference type="PROSITE" id="PS00517">
    <property type="entry name" value="RNASE_3_1"/>
    <property type="match status" value="1"/>
</dbReference>
<comment type="cofactor">
    <cofactor evidence="8">
        <name>Mg(2+)</name>
        <dbReference type="ChEBI" id="CHEBI:18420"/>
    </cofactor>
</comment>
<evidence type="ECO:0000313" key="11">
    <source>
        <dbReference type="EMBL" id="GAA4467299.1"/>
    </source>
</evidence>
<keyword evidence="8" id="KW-0819">tRNA processing</keyword>
<keyword evidence="8" id="KW-0479">Metal-binding</keyword>
<feature type="binding site" evidence="8">
    <location>
        <position position="131"/>
    </location>
    <ligand>
        <name>Mg(2+)</name>
        <dbReference type="ChEBI" id="CHEBI:18420"/>
    </ligand>
</feature>
<dbReference type="InterPro" id="IPR011907">
    <property type="entry name" value="RNase_III"/>
</dbReference>
<comment type="function">
    <text evidence="8">Digests double-stranded RNA. Involved in the processing of primary rRNA transcript to yield the immediate precursors to the large and small rRNAs (23S and 16S). Processes some mRNAs, and tRNAs when they are encoded in the rRNA operon. Processes pre-crRNA and tracrRNA of type II CRISPR loci if present in the organism.</text>
</comment>
<accession>A0ABP8NKE8</accession>
<evidence type="ECO:0000256" key="8">
    <source>
        <dbReference type="HAMAP-Rule" id="MF_00104"/>
    </source>
</evidence>
<dbReference type="EMBL" id="BAABFA010000015">
    <property type="protein sequence ID" value="GAA4467299.1"/>
    <property type="molecule type" value="Genomic_DNA"/>
</dbReference>
<dbReference type="Pfam" id="PF00035">
    <property type="entry name" value="dsrm"/>
    <property type="match status" value="1"/>
</dbReference>
<dbReference type="SUPFAM" id="SSF54768">
    <property type="entry name" value="dsRNA-binding domain-like"/>
    <property type="match status" value="1"/>
</dbReference>
<dbReference type="InterPro" id="IPR014720">
    <property type="entry name" value="dsRBD_dom"/>
</dbReference>
<dbReference type="InterPro" id="IPR036389">
    <property type="entry name" value="RNase_III_sf"/>
</dbReference>
<dbReference type="CDD" id="cd10845">
    <property type="entry name" value="DSRM_RNAse_III_family"/>
    <property type="match status" value="1"/>
</dbReference>
<name>A0ABP8NKE8_9BACT</name>